<evidence type="ECO:0000313" key="8">
    <source>
        <dbReference type="Proteomes" id="UP000242687"/>
    </source>
</evidence>
<feature type="binding site" evidence="6">
    <location>
        <position position="137"/>
    </location>
    <ligand>
        <name>S-adenosyl-L-methionine</name>
        <dbReference type="ChEBI" id="CHEBI:59789"/>
    </ligand>
</feature>
<dbReference type="EC" id="2.1.1.-" evidence="6"/>
<comment type="function">
    <text evidence="6">Specifically methylates the N7 position of a guanine in 16S rRNA.</text>
</comment>
<comment type="similarity">
    <text evidence="6">Belongs to the methyltransferase superfamily. RNA methyltransferase RsmG family.</text>
</comment>
<evidence type="ECO:0000256" key="3">
    <source>
        <dbReference type="ARBA" id="ARBA00022603"/>
    </source>
</evidence>
<protein>
    <recommendedName>
        <fullName evidence="6">Ribosomal RNA small subunit methyltransferase G</fullName>
        <ecNumber evidence="6">2.1.1.-</ecNumber>
    </recommendedName>
    <alternativeName>
        <fullName evidence="6">16S rRNA 7-methylguanosine methyltransferase</fullName>
        <shortName evidence="6">16S rRNA m7G methyltransferase</shortName>
    </alternativeName>
</protein>
<evidence type="ECO:0000256" key="2">
    <source>
        <dbReference type="ARBA" id="ARBA00022552"/>
    </source>
</evidence>
<dbReference type="InterPro" id="IPR003682">
    <property type="entry name" value="rRNA_ssu_MeTfrase_G"/>
</dbReference>
<keyword evidence="2 6" id="KW-0698">rRNA processing</keyword>
<feature type="binding site" evidence="6">
    <location>
        <begin position="124"/>
        <end position="125"/>
    </location>
    <ligand>
        <name>S-adenosyl-L-methionine</name>
        <dbReference type="ChEBI" id="CHEBI:59789"/>
    </ligand>
</feature>
<comment type="subcellular location">
    <subcellularLocation>
        <location evidence="6">Cytoplasm</location>
    </subcellularLocation>
</comment>
<keyword evidence="4 6" id="KW-0808">Transferase</keyword>
<dbReference type="PIRSF" id="PIRSF003078">
    <property type="entry name" value="GidB"/>
    <property type="match status" value="1"/>
</dbReference>
<dbReference type="Proteomes" id="UP000242687">
    <property type="component" value="Unassembled WGS sequence"/>
</dbReference>
<dbReference type="NCBIfam" id="TIGR00138">
    <property type="entry name" value="rsmG_gidB"/>
    <property type="match status" value="1"/>
</dbReference>
<dbReference type="GO" id="GO:0070043">
    <property type="term" value="F:rRNA (guanine-N7-)-methyltransferase activity"/>
    <property type="evidence" value="ECO:0007669"/>
    <property type="project" value="UniProtKB-UniRule"/>
</dbReference>
<evidence type="ECO:0000256" key="4">
    <source>
        <dbReference type="ARBA" id="ARBA00022679"/>
    </source>
</evidence>
<dbReference type="Pfam" id="PF02527">
    <property type="entry name" value="GidB"/>
    <property type="match status" value="1"/>
</dbReference>
<dbReference type="AlphaFoldDB" id="A0A2H9VUA9"/>
<evidence type="ECO:0000313" key="7">
    <source>
        <dbReference type="EMBL" id="PJJ84404.1"/>
    </source>
</evidence>
<reference evidence="7 8" key="1">
    <citation type="submission" date="2017-11" db="EMBL/GenBank/DDBJ databases">
        <title>Genomic Encyclopedia of Archaeal and Bacterial Type Strains, Phase II (KMG-II): From Individual Species to Whole Genera.</title>
        <authorList>
            <person name="Goeker M."/>
        </authorList>
    </citation>
    <scope>NUCLEOTIDE SEQUENCE [LARGE SCALE GENOMIC DNA]</scope>
    <source>
        <strain evidence="7 8">DSM 28175</strain>
    </source>
</reference>
<dbReference type="GO" id="GO:0005829">
    <property type="term" value="C:cytosol"/>
    <property type="evidence" value="ECO:0007669"/>
    <property type="project" value="TreeGrafter"/>
</dbReference>
<keyword evidence="3 6" id="KW-0489">Methyltransferase</keyword>
<gene>
    <name evidence="6" type="primary">rsmG</name>
    <name evidence="7" type="ORF">CLV57_1415</name>
</gene>
<keyword evidence="8" id="KW-1185">Reference proteome</keyword>
<keyword evidence="1 6" id="KW-0963">Cytoplasm</keyword>
<dbReference type="CDD" id="cd02440">
    <property type="entry name" value="AdoMet_MTases"/>
    <property type="match status" value="1"/>
</dbReference>
<dbReference type="InterPro" id="IPR029063">
    <property type="entry name" value="SAM-dependent_MTases_sf"/>
</dbReference>
<organism evidence="7 8">
    <name type="scientific">Mucilaginibacter auburnensis</name>
    <dbReference type="NCBI Taxonomy" id="1457233"/>
    <lineage>
        <taxon>Bacteria</taxon>
        <taxon>Pseudomonadati</taxon>
        <taxon>Bacteroidota</taxon>
        <taxon>Sphingobacteriia</taxon>
        <taxon>Sphingobacteriales</taxon>
        <taxon>Sphingobacteriaceae</taxon>
        <taxon>Mucilaginibacter</taxon>
    </lineage>
</organism>
<dbReference type="EMBL" id="PGFJ01000001">
    <property type="protein sequence ID" value="PJJ84404.1"/>
    <property type="molecule type" value="Genomic_DNA"/>
</dbReference>
<evidence type="ECO:0000256" key="1">
    <source>
        <dbReference type="ARBA" id="ARBA00022490"/>
    </source>
</evidence>
<proteinExistence type="inferred from homology"/>
<evidence type="ECO:0000256" key="6">
    <source>
        <dbReference type="HAMAP-Rule" id="MF_00074"/>
    </source>
</evidence>
<name>A0A2H9VUA9_9SPHI</name>
<evidence type="ECO:0000256" key="5">
    <source>
        <dbReference type="ARBA" id="ARBA00022691"/>
    </source>
</evidence>
<dbReference type="PANTHER" id="PTHR31760:SF0">
    <property type="entry name" value="S-ADENOSYL-L-METHIONINE-DEPENDENT METHYLTRANSFERASES SUPERFAMILY PROTEIN"/>
    <property type="match status" value="1"/>
</dbReference>
<accession>A0A2H9VUA9</accession>
<feature type="binding site" evidence="6">
    <location>
        <position position="73"/>
    </location>
    <ligand>
        <name>S-adenosyl-L-methionine</name>
        <dbReference type="ChEBI" id="CHEBI:59789"/>
    </ligand>
</feature>
<keyword evidence="5 6" id="KW-0949">S-adenosyl-L-methionine</keyword>
<dbReference type="SUPFAM" id="SSF53335">
    <property type="entry name" value="S-adenosyl-L-methionine-dependent methyltransferases"/>
    <property type="match status" value="1"/>
</dbReference>
<dbReference type="RefSeq" id="WP_100340601.1">
    <property type="nucleotide sequence ID" value="NZ_PGFJ01000001.1"/>
</dbReference>
<feature type="binding site" evidence="6">
    <location>
        <position position="78"/>
    </location>
    <ligand>
        <name>S-adenosyl-L-methionine</name>
        <dbReference type="ChEBI" id="CHEBI:59789"/>
    </ligand>
</feature>
<dbReference type="HAMAP" id="MF_00074">
    <property type="entry name" value="16SrRNA_methyltr_G"/>
    <property type="match status" value="1"/>
</dbReference>
<dbReference type="Gene3D" id="3.40.50.150">
    <property type="entry name" value="Vaccinia Virus protein VP39"/>
    <property type="match status" value="1"/>
</dbReference>
<dbReference type="OrthoDB" id="9808773at2"/>
<dbReference type="PANTHER" id="PTHR31760">
    <property type="entry name" value="S-ADENOSYL-L-METHIONINE-DEPENDENT METHYLTRANSFERASES SUPERFAMILY PROTEIN"/>
    <property type="match status" value="1"/>
</dbReference>
<comment type="caution">
    <text evidence="6">Lacks conserved residue(s) required for the propagation of feature annotation.</text>
</comment>
<sequence length="208" mass="23882">MTSEQLFSYFPQLSDTQKEQFERLPQLYELWNNQINVISRKDIDQLFERHVLHSLGIAKVMPFLPGEKVLDVGTGGGFPGIPLAIMFPETDFFLVDSIGKKIKVVQEVASALGLENLRAAHSRAEQVNEKFNFVVSRAVTRLKEFHPWIKNKYTKQSKNTLPNGLLYLKGGDLSEEIAESGLKVKQYYLKDFFKEEFFDTKQVIYVKG</sequence>
<comment type="caution">
    <text evidence="7">The sequence shown here is derived from an EMBL/GenBank/DDBJ whole genome shotgun (WGS) entry which is preliminary data.</text>
</comment>